<dbReference type="AlphaFoldDB" id="A0A409YI29"/>
<accession>A0A409YI29</accession>
<feature type="transmembrane region" description="Helical" evidence="2">
    <location>
        <begin position="113"/>
        <end position="132"/>
    </location>
</feature>
<dbReference type="OrthoDB" id="10658001at2759"/>
<evidence type="ECO:0000256" key="1">
    <source>
        <dbReference type="SAM" id="MobiDB-lite"/>
    </source>
</evidence>
<keyword evidence="4" id="KW-1185">Reference proteome</keyword>
<feature type="region of interest" description="Disordered" evidence="1">
    <location>
        <begin position="56"/>
        <end position="88"/>
    </location>
</feature>
<protein>
    <submittedName>
        <fullName evidence="3">Uncharacterized protein</fullName>
    </submittedName>
</protein>
<evidence type="ECO:0000313" key="3">
    <source>
        <dbReference type="EMBL" id="PPR02677.1"/>
    </source>
</evidence>
<dbReference type="EMBL" id="NHYE01000829">
    <property type="protein sequence ID" value="PPR02677.1"/>
    <property type="molecule type" value="Genomic_DNA"/>
</dbReference>
<keyword evidence="2" id="KW-1133">Transmembrane helix</keyword>
<keyword evidence="2" id="KW-0812">Transmembrane</keyword>
<name>A0A409YI29_9AGAR</name>
<organism evidence="3 4">
    <name type="scientific">Gymnopilus dilepis</name>
    <dbReference type="NCBI Taxonomy" id="231916"/>
    <lineage>
        <taxon>Eukaryota</taxon>
        <taxon>Fungi</taxon>
        <taxon>Dikarya</taxon>
        <taxon>Basidiomycota</taxon>
        <taxon>Agaricomycotina</taxon>
        <taxon>Agaricomycetes</taxon>
        <taxon>Agaricomycetidae</taxon>
        <taxon>Agaricales</taxon>
        <taxon>Agaricineae</taxon>
        <taxon>Hymenogastraceae</taxon>
        <taxon>Gymnopilus</taxon>
    </lineage>
</organism>
<keyword evidence="2" id="KW-0472">Membrane</keyword>
<proteinExistence type="predicted"/>
<comment type="caution">
    <text evidence="3">The sequence shown here is derived from an EMBL/GenBank/DDBJ whole genome shotgun (WGS) entry which is preliminary data.</text>
</comment>
<sequence>MSDTSLTSLDFIPPLTPPLSSLRFPSTSAAGSGIHVDLWAPVLAGHPSHRETHGYALSLSRPQPPTPLPPLSSTTCPPAASHTPPHPLRWHTHRLAQRRADCRMTHVVTWRSWLLHAASLVLCLACLLAIMLSHAKNDVKKGTRTAMQSNGPQNKSSLGSSFRLDFERQVTTLFTRPVPTRRDAM</sequence>
<evidence type="ECO:0000256" key="2">
    <source>
        <dbReference type="SAM" id="Phobius"/>
    </source>
</evidence>
<dbReference type="InParanoid" id="A0A409YI29"/>
<gene>
    <name evidence="3" type="ORF">CVT26_009793</name>
</gene>
<reference evidence="3 4" key="1">
    <citation type="journal article" date="2018" name="Evol. Lett.">
        <title>Horizontal gene cluster transfer increased hallucinogenic mushroom diversity.</title>
        <authorList>
            <person name="Reynolds H.T."/>
            <person name="Vijayakumar V."/>
            <person name="Gluck-Thaler E."/>
            <person name="Korotkin H.B."/>
            <person name="Matheny P.B."/>
            <person name="Slot J.C."/>
        </authorList>
    </citation>
    <scope>NUCLEOTIDE SEQUENCE [LARGE SCALE GENOMIC DNA]</scope>
    <source>
        <strain evidence="3 4">SRW20</strain>
    </source>
</reference>
<evidence type="ECO:0000313" key="4">
    <source>
        <dbReference type="Proteomes" id="UP000284706"/>
    </source>
</evidence>
<dbReference type="Proteomes" id="UP000284706">
    <property type="component" value="Unassembled WGS sequence"/>
</dbReference>